<proteinExistence type="predicted"/>
<dbReference type="AlphaFoldDB" id="A0A7R8ZE28"/>
<accession>A0A7R8ZE28</accession>
<reference evidence="1" key="1">
    <citation type="submission" date="2020-11" db="EMBL/GenBank/DDBJ databases">
        <authorList>
            <person name="Tran Van P."/>
        </authorList>
    </citation>
    <scope>NUCLEOTIDE SEQUENCE</scope>
</reference>
<sequence length="127" mass="14663">MKTPSKRISKDAHMRSQRLSQCELDSVTTVKLFSDGWVVLLLHYLRLQLVGLFHCLMHCDKSHKTHLPNPVAEGKPFHTLIPDIMTEKVQEDQNEGSLLCDWLQDRILPCYTPIEIDSDLPLLEEEI</sequence>
<gene>
    <name evidence="1" type="ORF">TDIB3V08_LOCUS8133</name>
</gene>
<organism evidence="1">
    <name type="scientific">Timema douglasi</name>
    <name type="common">Walking stick</name>
    <dbReference type="NCBI Taxonomy" id="61478"/>
    <lineage>
        <taxon>Eukaryota</taxon>
        <taxon>Metazoa</taxon>
        <taxon>Ecdysozoa</taxon>
        <taxon>Arthropoda</taxon>
        <taxon>Hexapoda</taxon>
        <taxon>Insecta</taxon>
        <taxon>Pterygota</taxon>
        <taxon>Neoptera</taxon>
        <taxon>Polyneoptera</taxon>
        <taxon>Phasmatodea</taxon>
        <taxon>Timematodea</taxon>
        <taxon>Timematoidea</taxon>
        <taxon>Timematidae</taxon>
        <taxon>Timema</taxon>
    </lineage>
</organism>
<name>A0A7R8ZE28_TIMDO</name>
<protein>
    <submittedName>
        <fullName evidence="1">Uncharacterized protein</fullName>
    </submittedName>
</protein>
<evidence type="ECO:0000313" key="1">
    <source>
        <dbReference type="EMBL" id="CAD7201943.1"/>
    </source>
</evidence>
<dbReference type="EMBL" id="OA568837">
    <property type="protein sequence ID" value="CAD7201943.1"/>
    <property type="molecule type" value="Genomic_DNA"/>
</dbReference>